<dbReference type="Pfam" id="PF00361">
    <property type="entry name" value="Proton_antipo_M"/>
    <property type="match status" value="1"/>
</dbReference>
<evidence type="ECO:0000256" key="3">
    <source>
        <dbReference type="ARBA" id="ARBA00022989"/>
    </source>
</evidence>
<evidence type="ECO:0000259" key="7">
    <source>
        <dbReference type="Pfam" id="PF00361"/>
    </source>
</evidence>
<keyword evidence="4 6" id="KW-0472">Membrane</keyword>
<feature type="transmembrane region" description="Helical" evidence="6">
    <location>
        <begin position="315"/>
        <end position="333"/>
    </location>
</feature>
<feature type="transmembrane region" description="Helical" evidence="6">
    <location>
        <begin position="166"/>
        <end position="184"/>
    </location>
</feature>
<feature type="transmembrane region" description="Helical" evidence="6">
    <location>
        <begin position="259"/>
        <end position="280"/>
    </location>
</feature>
<keyword evidence="3 6" id="KW-1133">Transmembrane helix</keyword>
<evidence type="ECO:0000256" key="6">
    <source>
        <dbReference type="SAM" id="Phobius"/>
    </source>
</evidence>
<dbReference type="Proteomes" id="UP001361570">
    <property type="component" value="Unassembled WGS sequence"/>
</dbReference>
<evidence type="ECO:0000256" key="1">
    <source>
        <dbReference type="ARBA" id="ARBA00004127"/>
    </source>
</evidence>
<accession>A0ABU8DWF1</accession>
<evidence type="ECO:0000256" key="2">
    <source>
        <dbReference type="ARBA" id="ARBA00022692"/>
    </source>
</evidence>
<feature type="transmembrane region" description="Helical" evidence="6">
    <location>
        <begin position="73"/>
        <end position="94"/>
    </location>
</feature>
<dbReference type="InterPro" id="IPR001750">
    <property type="entry name" value="ND/Mrp_TM"/>
</dbReference>
<dbReference type="PRINTS" id="PR01434">
    <property type="entry name" value="NADHDHGNASE5"/>
</dbReference>
<keyword evidence="9" id="KW-1185">Reference proteome</keyword>
<feature type="transmembrane region" description="Helical" evidence="6">
    <location>
        <begin position="600"/>
        <end position="621"/>
    </location>
</feature>
<gene>
    <name evidence="8" type="ORF">TEK04_10700</name>
</gene>
<reference evidence="8 9" key="1">
    <citation type="submission" date="2024-03" db="EMBL/GenBank/DDBJ databases">
        <title>Draft genome sequence of Klenkia sp. LSe6-5.</title>
        <authorList>
            <person name="Duangmal K."/>
            <person name="Chantavorakit T."/>
        </authorList>
    </citation>
    <scope>NUCLEOTIDE SEQUENCE [LARGE SCALE GENOMIC DNA]</scope>
    <source>
        <strain evidence="8 9">LSe6-5</strain>
    </source>
</reference>
<organism evidence="8 9">
    <name type="scientific">Klenkia sesuvii</name>
    <dbReference type="NCBI Taxonomy" id="3103137"/>
    <lineage>
        <taxon>Bacteria</taxon>
        <taxon>Bacillati</taxon>
        <taxon>Actinomycetota</taxon>
        <taxon>Actinomycetes</taxon>
        <taxon>Geodermatophilales</taxon>
        <taxon>Geodermatophilaceae</taxon>
        <taxon>Klenkia</taxon>
    </lineage>
</organism>
<dbReference type="PANTHER" id="PTHR42829">
    <property type="entry name" value="NADH-UBIQUINONE OXIDOREDUCTASE CHAIN 5"/>
    <property type="match status" value="1"/>
</dbReference>
<proteinExistence type="predicted"/>
<evidence type="ECO:0000313" key="9">
    <source>
        <dbReference type="Proteomes" id="UP001361570"/>
    </source>
</evidence>
<feature type="domain" description="NADH:quinone oxidoreductase/Mrp antiporter transmembrane" evidence="7">
    <location>
        <begin position="121"/>
        <end position="399"/>
    </location>
</feature>
<name>A0ABU8DWF1_9ACTN</name>
<feature type="transmembrane region" description="Helical" evidence="6">
    <location>
        <begin position="106"/>
        <end position="130"/>
    </location>
</feature>
<feature type="transmembrane region" description="Helical" evidence="6">
    <location>
        <begin position="393"/>
        <end position="414"/>
    </location>
</feature>
<comment type="subcellular location">
    <subcellularLocation>
        <location evidence="1">Endomembrane system</location>
        <topology evidence="1">Multi-pass membrane protein</topology>
    </subcellularLocation>
    <subcellularLocation>
        <location evidence="5">Membrane</location>
        <topology evidence="5">Multi-pass membrane protein</topology>
    </subcellularLocation>
</comment>
<evidence type="ECO:0000256" key="4">
    <source>
        <dbReference type="ARBA" id="ARBA00023136"/>
    </source>
</evidence>
<feature type="transmembrane region" description="Helical" evidence="6">
    <location>
        <begin position="190"/>
        <end position="208"/>
    </location>
</feature>
<sequence length="622" mass="61476">MSAVLLGVLVGLPLLAGTALCLLPVRRPAPVAVAVAVVVAVAAVVAAIRRPTGGWAFLPLVEGGRAELAVDDLAAPVLVAVGAVAALVLLTAALSGEPRPARFWGLMLVFTGSVVLTVTATTLPALLLGWEVMGACSYALIGLRWSAPATVDAGAAAFLTTRTTDLGLYLAGGAALAGGAGWSLDRLPTAAGPWLHLAAAGVLVAALGKAAQLPFSAWLSRAMEGPAPVSALLHSAAMVAMGGYLLLRTAPLLAATGWAGPAAAWTGALTAVALGAVAVAQTDLKQLLAASTAAQLGFVVLAAGVSATAAGSAQLVAHAAVKAGLFLAAGAWLTAIGSKQLPALRGAARRPRGLGVLATVGLLALAGVPPLALWWTKDAVLAVAGEQSVPLQLVGLVGALLSAAYAGTALRVLWSRAAPAPGGDEQTPTGHVPRLQLVPLGALAVGSLVLGALAPGTAGPAELVVSGALATAVVLVVLRHPVPAPRWAARWLGLPAATDQVVRGLARVVAGAARMERLVGRGTAGVARAVPRSAAAVAVLDDRGPGAVVRGAGRALPRLAGAAATLDDRGPGAAVRAVTAGARSLGVLARRPQTGLAHQYYAQVLVALAVVVAAVLLSIVVR</sequence>
<comment type="caution">
    <text evidence="8">The sequence shown here is derived from an EMBL/GenBank/DDBJ whole genome shotgun (WGS) entry which is preliminary data.</text>
</comment>
<dbReference type="Gene3D" id="1.20.5.2700">
    <property type="match status" value="1"/>
</dbReference>
<evidence type="ECO:0000256" key="5">
    <source>
        <dbReference type="RuleBase" id="RU000320"/>
    </source>
</evidence>
<feature type="transmembrane region" description="Helical" evidence="6">
    <location>
        <begin position="287"/>
        <end position="309"/>
    </location>
</feature>
<feature type="transmembrane region" description="Helical" evidence="6">
    <location>
        <begin position="31"/>
        <end position="48"/>
    </location>
</feature>
<feature type="transmembrane region" description="Helical" evidence="6">
    <location>
        <begin position="435"/>
        <end position="454"/>
    </location>
</feature>
<dbReference type="PANTHER" id="PTHR42829:SF2">
    <property type="entry name" value="NADH-UBIQUINONE OXIDOREDUCTASE CHAIN 5"/>
    <property type="match status" value="1"/>
</dbReference>
<keyword evidence="2 5" id="KW-0812">Transmembrane</keyword>
<feature type="transmembrane region" description="Helical" evidence="6">
    <location>
        <begin position="354"/>
        <end position="373"/>
    </location>
</feature>
<dbReference type="RefSeq" id="WP_336404329.1">
    <property type="nucleotide sequence ID" value="NZ_JBAPLU010000009.1"/>
</dbReference>
<dbReference type="InterPro" id="IPR003945">
    <property type="entry name" value="NU5C-like"/>
</dbReference>
<feature type="transmembrane region" description="Helical" evidence="6">
    <location>
        <begin position="229"/>
        <end position="247"/>
    </location>
</feature>
<evidence type="ECO:0000313" key="8">
    <source>
        <dbReference type="EMBL" id="MEI4272193.1"/>
    </source>
</evidence>
<protein>
    <submittedName>
        <fullName evidence="8">Proton-conducting transporter membrane subunit</fullName>
    </submittedName>
</protein>
<dbReference type="EMBL" id="JBAPLU010000009">
    <property type="protein sequence ID" value="MEI4272193.1"/>
    <property type="molecule type" value="Genomic_DNA"/>
</dbReference>